<protein>
    <recommendedName>
        <fullName evidence="2">Serpin domain-containing protein</fullName>
    </recommendedName>
</protein>
<reference evidence="3" key="3">
    <citation type="submission" date="2025-09" db="UniProtKB">
        <authorList>
            <consortium name="Ensembl"/>
        </authorList>
    </citation>
    <scope>IDENTIFICATION</scope>
</reference>
<sequence>MDTPQWWPVVTVLTAGAHFAALVDQEASHLIHFGPKESSPGPALPQISVSNIDFAFNLRRQLALNNRGGNILFSSASISLALAMLSLGAPVASRTQLLEGLGFNLTVVSEAEIQEGFWDLLLRLLGQGPQLLLTTAQCGFSGLGSGTNQSLEEAPKHIDEYIEKQTQGKLGAWEKDLGSEMAAVPVNPILLRAEWTKPFDSAATSPKEVFVHKHRTVWVSMMKEKASHHFLHDPELWGSVLQMDHAGNTTTFFIFPNRGKRTRFPLPQVFHFQNLQTGGGATRVTVGGGFPGQLD</sequence>
<evidence type="ECO:0000313" key="4">
    <source>
        <dbReference type="Proteomes" id="UP000008225"/>
    </source>
</evidence>
<dbReference type="GeneTree" id="ENSGT00940000161113"/>
<reference evidence="3 4" key="1">
    <citation type="submission" date="2009-03" db="EMBL/GenBank/DDBJ databases">
        <authorList>
            <person name="Warren W."/>
            <person name="Ye L."/>
            <person name="Minx P."/>
            <person name="Worley K."/>
            <person name="Gibbs R."/>
            <person name="Wilson R.K."/>
        </authorList>
    </citation>
    <scope>NUCLEOTIDE SEQUENCE [LARGE SCALE GENOMIC DNA]</scope>
</reference>
<dbReference type="Gene3D" id="3.30.497.10">
    <property type="entry name" value="Antithrombin, subunit I, domain 2"/>
    <property type="match status" value="2"/>
</dbReference>
<dbReference type="InterPro" id="IPR036186">
    <property type="entry name" value="Serpin_sf"/>
</dbReference>
<dbReference type="InterPro" id="IPR023796">
    <property type="entry name" value="Serpin_dom"/>
</dbReference>
<dbReference type="GO" id="GO:0005615">
    <property type="term" value="C:extracellular space"/>
    <property type="evidence" value="ECO:0007669"/>
    <property type="project" value="InterPro"/>
</dbReference>
<reference evidence="3" key="2">
    <citation type="submission" date="2025-08" db="UniProtKB">
        <authorList>
            <consortium name="Ensembl"/>
        </authorList>
    </citation>
    <scope>IDENTIFICATION</scope>
</reference>
<evidence type="ECO:0000256" key="1">
    <source>
        <dbReference type="RuleBase" id="RU000411"/>
    </source>
</evidence>
<evidence type="ECO:0000313" key="3">
    <source>
        <dbReference type="Ensembl" id="ENSCJAP00000085752.1"/>
    </source>
</evidence>
<dbReference type="InterPro" id="IPR042178">
    <property type="entry name" value="Serpin_sf_1"/>
</dbReference>
<dbReference type="InterPro" id="IPR000215">
    <property type="entry name" value="Serpin_fam"/>
</dbReference>
<evidence type="ECO:0000259" key="2">
    <source>
        <dbReference type="SMART" id="SM00093"/>
    </source>
</evidence>
<organism evidence="3 4">
    <name type="scientific">Callithrix jacchus</name>
    <name type="common">White-tufted-ear marmoset</name>
    <name type="synonym">Simia Jacchus</name>
    <dbReference type="NCBI Taxonomy" id="9483"/>
    <lineage>
        <taxon>Eukaryota</taxon>
        <taxon>Metazoa</taxon>
        <taxon>Chordata</taxon>
        <taxon>Craniata</taxon>
        <taxon>Vertebrata</taxon>
        <taxon>Euteleostomi</taxon>
        <taxon>Mammalia</taxon>
        <taxon>Eutheria</taxon>
        <taxon>Euarchontoglires</taxon>
        <taxon>Primates</taxon>
        <taxon>Haplorrhini</taxon>
        <taxon>Platyrrhini</taxon>
        <taxon>Cebidae</taxon>
        <taxon>Callitrichinae</taxon>
        <taxon>Callithrix</taxon>
        <taxon>Callithrix</taxon>
    </lineage>
</organism>
<dbReference type="InterPro" id="IPR042185">
    <property type="entry name" value="Serpin_sf_2"/>
</dbReference>
<dbReference type="SUPFAM" id="SSF56574">
    <property type="entry name" value="Serpins"/>
    <property type="match status" value="1"/>
</dbReference>
<accession>A0A8I4A2P3</accession>
<dbReference type="OMA" id="YIEKQTQ"/>
<dbReference type="Gene3D" id="2.30.39.10">
    <property type="entry name" value="Alpha-1-antitrypsin, domain 1"/>
    <property type="match status" value="1"/>
</dbReference>
<keyword evidence="4" id="KW-1185">Reference proteome</keyword>
<dbReference type="PANTHER" id="PTHR11461">
    <property type="entry name" value="SERINE PROTEASE INHIBITOR, SERPIN"/>
    <property type="match status" value="1"/>
</dbReference>
<dbReference type="SMART" id="SM00093">
    <property type="entry name" value="SERPIN"/>
    <property type="match status" value="1"/>
</dbReference>
<feature type="domain" description="Serpin" evidence="2">
    <location>
        <begin position="56"/>
        <end position="295"/>
    </location>
</feature>
<proteinExistence type="inferred from homology"/>
<dbReference type="GO" id="GO:0004867">
    <property type="term" value="F:serine-type endopeptidase inhibitor activity"/>
    <property type="evidence" value="ECO:0007669"/>
    <property type="project" value="InterPro"/>
</dbReference>
<dbReference type="Proteomes" id="UP000008225">
    <property type="component" value="Chromosome 10"/>
</dbReference>
<dbReference type="Pfam" id="PF00079">
    <property type="entry name" value="Serpin"/>
    <property type="match status" value="2"/>
</dbReference>
<dbReference type="PANTHER" id="PTHR11461:SF377">
    <property type="entry name" value="SERPIN A13-RELATED"/>
    <property type="match status" value="1"/>
</dbReference>
<comment type="similarity">
    <text evidence="1">Belongs to the serpin family.</text>
</comment>
<dbReference type="AlphaFoldDB" id="A0A8I4A2P3"/>
<name>A0A8I4A2P3_CALJA</name>
<dbReference type="Ensembl" id="ENSCJAT00000102299.2">
    <property type="protein sequence ID" value="ENSCJAP00000085752.1"/>
    <property type="gene ID" value="ENSCJAG00000052375.2"/>
</dbReference>